<proteinExistence type="predicted"/>
<protein>
    <submittedName>
        <fullName evidence="1">Uncharacterized protein</fullName>
    </submittedName>
</protein>
<dbReference type="AlphaFoldDB" id="A0A177MIW2"/>
<name>A0A177MIW2_METMH</name>
<dbReference type="EMBL" id="LUUH01000044">
    <property type="protein sequence ID" value="OAI05293.1"/>
    <property type="molecule type" value="Genomic_DNA"/>
</dbReference>
<dbReference type="Proteomes" id="UP000077763">
    <property type="component" value="Unassembled WGS sequence"/>
</dbReference>
<accession>A0A177MIW2</accession>
<dbReference type="RefSeq" id="WP_064036439.1">
    <property type="nucleotide sequence ID" value="NZ_LUUH01000044.1"/>
</dbReference>
<evidence type="ECO:0000313" key="1">
    <source>
        <dbReference type="EMBL" id="OAI05293.1"/>
    </source>
</evidence>
<gene>
    <name evidence="1" type="ORF">A1353_00195</name>
</gene>
<evidence type="ECO:0000313" key="2">
    <source>
        <dbReference type="Proteomes" id="UP000077763"/>
    </source>
</evidence>
<organism evidence="1 2">
    <name type="scientific">Methylomonas methanica</name>
    <dbReference type="NCBI Taxonomy" id="421"/>
    <lineage>
        <taxon>Bacteria</taxon>
        <taxon>Pseudomonadati</taxon>
        <taxon>Pseudomonadota</taxon>
        <taxon>Gammaproteobacteria</taxon>
        <taxon>Methylococcales</taxon>
        <taxon>Methylococcaceae</taxon>
        <taxon>Methylomonas</taxon>
    </lineage>
</organism>
<reference evidence="1 2" key="1">
    <citation type="submission" date="2016-03" db="EMBL/GenBank/DDBJ databases">
        <authorList>
            <person name="Ploux O."/>
        </authorList>
    </citation>
    <scope>NUCLEOTIDE SEQUENCE [LARGE SCALE GENOMIC DNA]</scope>
    <source>
        <strain evidence="1 2">R-45371</strain>
    </source>
</reference>
<sequence length="315" mass="35686">MNLENGSKYKFLSMSSLEAPSTLNEVDIAFVGESVDDRGSATVLALKNVVPCLSHLKFDVDDQQTFLDGNPILRDKLTSLLDGKNRILLDATTLGLGEVLQVLLAVARKQKLAIEFLYAEPKQYTQRTSENIADRQMRHFSLTQNCQFRSVQGFAHEYEPNMKATHVFLLGFESARLQNAIEQRGDFDQKRYRCHVVVGVPAFQAGWESNAIRPHLSLLEDLNITERSIAYCQANSIREAYLTLWELYKQLGDEHGCFFISPLGTKPHAIATALFLLETKGNDIPTSLYYDHPERVKNRSSEVAVWHHVRVTLDK</sequence>
<comment type="caution">
    <text evidence="1">The sequence shown here is derived from an EMBL/GenBank/DDBJ whole genome shotgun (WGS) entry which is preliminary data.</text>
</comment>